<keyword evidence="3 7" id="KW-0547">Nucleotide-binding</keyword>
<protein>
    <recommendedName>
        <fullName evidence="7">Chromosome partition protein Smc</fullName>
    </recommendedName>
</protein>
<keyword evidence="6 7" id="KW-0238">DNA-binding</keyword>
<evidence type="ECO:0000256" key="5">
    <source>
        <dbReference type="ARBA" id="ARBA00023054"/>
    </source>
</evidence>
<dbReference type="GO" id="GO:0016887">
    <property type="term" value="F:ATP hydrolysis activity"/>
    <property type="evidence" value="ECO:0007669"/>
    <property type="project" value="InterPro"/>
</dbReference>
<dbReference type="PIRSF" id="PIRSF005719">
    <property type="entry name" value="SMC"/>
    <property type="match status" value="1"/>
</dbReference>
<keyword evidence="2 7" id="KW-0963">Cytoplasm</keyword>
<feature type="region of interest" description="Disordered" evidence="8">
    <location>
        <begin position="466"/>
        <end position="486"/>
    </location>
</feature>
<gene>
    <name evidence="7 10" type="primary">smc</name>
    <name evidence="10" type="ORF">FRZ61_08070</name>
</gene>
<comment type="domain">
    <text evidence="7">Contains large globular domains required for ATP hydrolysis at each terminus and a third globular domain forming a flexible hinge near the middle of the molecule. These domains are separated by coiled-coil structures.</text>
</comment>
<dbReference type="GO" id="GO:0007062">
    <property type="term" value="P:sister chromatid cohesion"/>
    <property type="evidence" value="ECO:0007669"/>
    <property type="project" value="InterPro"/>
</dbReference>
<dbReference type="InterPro" id="IPR011890">
    <property type="entry name" value="SMC_prok"/>
</dbReference>
<dbReference type="GO" id="GO:0006260">
    <property type="term" value="P:DNA replication"/>
    <property type="evidence" value="ECO:0007669"/>
    <property type="project" value="UniProtKB-UniRule"/>
</dbReference>
<feature type="region of interest" description="Disordered" evidence="8">
    <location>
        <begin position="310"/>
        <end position="330"/>
    </location>
</feature>
<keyword evidence="5 7" id="KW-0175">Coiled coil</keyword>
<keyword evidence="11" id="KW-1185">Reference proteome</keyword>
<evidence type="ECO:0000256" key="8">
    <source>
        <dbReference type="SAM" id="MobiDB-lite"/>
    </source>
</evidence>
<reference evidence="10 11" key="1">
    <citation type="submission" date="2019-08" db="EMBL/GenBank/DDBJ databases">
        <title>Hyperibacter terrae gen. nov., sp. nov. and Hyperibacter viscosus sp. nov., two new members in the family Rhodospirillaceae isolated from the rhizosphere of Hypericum perforatum.</title>
        <authorList>
            <person name="Noviana Z."/>
        </authorList>
    </citation>
    <scope>NUCLEOTIDE SEQUENCE [LARGE SCALE GENOMIC DNA]</scope>
    <source>
        <strain evidence="10 11">R5959</strain>
    </source>
</reference>
<feature type="domain" description="RecF/RecN/SMC N-terminal" evidence="9">
    <location>
        <begin position="5"/>
        <end position="1137"/>
    </location>
</feature>
<name>A0A5J6MUM0_9PROT</name>
<keyword evidence="4 7" id="KW-0067">ATP-binding</keyword>
<evidence type="ECO:0000259" key="9">
    <source>
        <dbReference type="Pfam" id="PF02463"/>
    </source>
</evidence>
<dbReference type="Proteomes" id="UP000325797">
    <property type="component" value="Chromosome"/>
</dbReference>
<dbReference type="OrthoDB" id="9808768at2"/>
<dbReference type="HAMAP" id="MF_01894">
    <property type="entry name" value="Smc_prok"/>
    <property type="match status" value="1"/>
</dbReference>
<feature type="coiled-coil region" evidence="7">
    <location>
        <begin position="178"/>
        <end position="265"/>
    </location>
</feature>
<dbReference type="InterPro" id="IPR024704">
    <property type="entry name" value="SMC"/>
</dbReference>
<proteinExistence type="inferred from homology"/>
<dbReference type="Pfam" id="PF02463">
    <property type="entry name" value="SMC_N"/>
    <property type="match status" value="1"/>
</dbReference>
<evidence type="ECO:0000256" key="7">
    <source>
        <dbReference type="HAMAP-Rule" id="MF_01894"/>
    </source>
</evidence>
<sequence length="1154" mass="125734">MVHFTKLRLVGFKSFVDSTEMPIEPGMTGIVGPNGCGKSNLVEALRWVMGETSAKRMRGGEMDDVIFAGNTGRPARNVAEVVLSLDNADRNVPSQFNGAEALEISRRIDRGVGSHYRVNGSEVRARDVQLLFADAATGAHSTAMVSQGRVGAIISAKPTERRALLEEAAGITGLHSRRHEAELRLRAAEANLARLEDVIVTLEAQFQTLKKQARQAQRYRTIADQLRKAEAVLIHLQWTEAQARVEAARQALAEAESAVAGATEAAAVAAREQADGASLLPGLRQGEAEAAAVLQRLTLARGALEQEEQRVQQQQAEAERRRQQVEGDIGRERALLEDAAAAQARLAEEETQLAEAGAREGDALDEAGRLANESQAQVETTETELAQLTQSIAEGEARQAALTRRLAELEERLRRLDQRAESARIERERLTAETEQDLELVAAKHRLAEVEGELAAAEARRGEAEQALSAAEAAETEARAGQQTAQSAHAKLAAEVSTLSELFAGTESASQPPLIDKLQVEPGYEAALGAALGDDLTASTDLAAPVHWQSPGDPSDSPLLPAGAEPLSRFVTGSPVLLRRLHQIGVVGSEAEVRALASQLSQGQRLVSKDGAMWRWDGYTVAIGAPSPAAVRLRQRNRLNEVKRELESATETLTRAEATLAQASEARSAAHAQAEAARNAGRQSYQAVDQARSALAQVQQRLSDAVSRLTVLKRTAEDVAGERAETDAQRQQAEADRAALPDLGGARERVAELKPRLAEERGQLIERRAAVERLKREAAIRAERQASVARERNSWTQRSEAAQRQLETYQQRLAEIGEEIERLARRPAELAEQRQRLLDEIDGATARRQEAADRLAEAETRLAEFDRALKVAEHELGQARENRVRAEGLVAQAEQAGALVVERSRERLEVAPSEALALAEQKDGEELPDRESIEARIQRLTRERENIGPVNLRAEAEAEELEQQIGGMQNERNDLVSAIARLRQGIASLNREGRERLLAAFEVVNGHFQQLFTRLFGGGRAHLALTEAEDPLEAGLEIMASPPGKKLQVMSLLSGGEQALTALALLFGVFLTNPAPICVLDEVDAPLDDANVDRFCDLVEELARNTTTRFLVITHHRLTMARMDRLFGVTMAERGVSQLVSVDLQRAAELRQSA</sequence>
<dbReference type="AlphaFoldDB" id="A0A5J6MUM0"/>
<feature type="coiled-coil region" evidence="7">
    <location>
        <begin position="632"/>
        <end position="708"/>
    </location>
</feature>
<comment type="subunit">
    <text evidence="7">Homodimer.</text>
</comment>
<dbReference type="InterPro" id="IPR027417">
    <property type="entry name" value="P-loop_NTPase"/>
</dbReference>
<comment type="subcellular location">
    <subcellularLocation>
        <location evidence="1 7">Cytoplasm</location>
    </subcellularLocation>
</comment>
<evidence type="ECO:0000256" key="1">
    <source>
        <dbReference type="ARBA" id="ARBA00004496"/>
    </source>
</evidence>
<dbReference type="Gene3D" id="3.40.50.300">
    <property type="entry name" value="P-loop containing nucleotide triphosphate hydrolases"/>
    <property type="match status" value="2"/>
</dbReference>
<evidence type="ECO:0000256" key="6">
    <source>
        <dbReference type="ARBA" id="ARBA00023125"/>
    </source>
</evidence>
<evidence type="ECO:0000256" key="3">
    <source>
        <dbReference type="ARBA" id="ARBA00022741"/>
    </source>
</evidence>
<dbReference type="GO" id="GO:0005737">
    <property type="term" value="C:cytoplasm"/>
    <property type="evidence" value="ECO:0007669"/>
    <property type="project" value="UniProtKB-SubCell"/>
</dbReference>
<feature type="coiled-coil region" evidence="7">
    <location>
        <begin position="951"/>
        <end position="992"/>
    </location>
</feature>
<dbReference type="KEGG" id="hadh:FRZ61_08070"/>
<comment type="function">
    <text evidence="7">Required for chromosome condensation and partitioning.</text>
</comment>
<dbReference type="InterPro" id="IPR036277">
    <property type="entry name" value="SMC_hinge_sf"/>
</dbReference>
<feature type="compositionally biased region" description="Basic and acidic residues" evidence="8">
    <location>
        <begin position="317"/>
        <end position="330"/>
    </location>
</feature>
<dbReference type="PANTHER" id="PTHR43977">
    <property type="entry name" value="STRUCTURAL MAINTENANCE OF CHROMOSOMES PROTEIN 3"/>
    <property type="match status" value="1"/>
</dbReference>
<dbReference type="GO" id="GO:0005524">
    <property type="term" value="F:ATP binding"/>
    <property type="evidence" value="ECO:0007669"/>
    <property type="project" value="UniProtKB-UniRule"/>
</dbReference>
<accession>A0A5J6MUM0</accession>
<dbReference type="GO" id="GO:0030261">
    <property type="term" value="P:chromosome condensation"/>
    <property type="evidence" value="ECO:0007669"/>
    <property type="project" value="InterPro"/>
</dbReference>
<dbReference type="FunFam" id="3.40.50.300:FF:000901">
    <property type="entry name" value="Chromosome partition protein Smc"/>
    <property type="match status" value="1"/>
</dbReference>
<dbReference type="GO" id="GO:0003677">
    <property type="term" value="F:DNA binding"/>
    <property type="evidence" value="ECO:0007669"/>
    <property type="project" value="UniProtKB-UniRule"/>
</dbReference>
<dbReference type="GO" id="GO:0007059">
    <property type="term" value="P:chromosome segregation"/>
    <property type="evidence" value="ECO:0007669"/>
    <property type="project" value="UniProtKB-UniRule"/>
</dbReference>
<feature type="region of interest" description="Disordered" evidence="8">
    <location>
        <begin position="718"/>
        <end position="743"/>
    </location>
</feature>
<dbReference type="SUPFAM" id="SSF75553">
    <property type="entry name" value="Smc hinge domain"/>
    <property type="match status" value="1"/>
</dbReference>
<evidence type="ECO:0000256" key="4">
    <source>
        <dbReference type="ARBA" id="ARBA00022840"/>
    </source>
</evidence>
<evidence type="ECO:0000313" key="11">
    <source>
        <dbReference type="Proteomes" id="UP000325797"/>
    </source>
</evidence>
<dbReference type="CDD" id="cd03278">
    <property type="entry name" value="ABC_SMC_barmotin"/>
    <property type="match status" value="1"/>
</dbReference>
<organism evidence="10 11">
    <name type="scientific">Hypericibacter adhaerens</name>
    <dbReference type="NCBI Taxonomy" id="2602016"/>
    <lineage>
        <taxon>Bacteria</taxon>
        <taxon>Pseudomonadati</taxon>
        <taxon>Pseudomonadota</taxon>
        <taxon>Alphaproteobacteria</taxon>
        <taxon>Rhodospirillales</taxon>
        <taxon>Dongiaceae</taxon>
        <taxon>Hypericibacter</taxon>
    </lineage>
</organism>
<dbReference type="EMBL" id="CP042582">
    <property type="protein sequence ID" value="QEX20887.1"/>
    <property type="molecule type" value="Genomic_DNA"/>
</dbReference>
<evidence type="ECO:0000313" key="10">
    <source>
        <dbReference type="EMBL" id="QEX20887.1"/>
    </source>
</evidence>
<dbReference type="RefSeq" id="WP_151115094.1">
    <property type="nucleotide sequence ID" value="NZ_CP042582.1"/>
</dbReference>
<feature type="coiled-coil region" evidence="7">
    <location>
        <begin position="757"/>
        <end position="896"/>
    </location>
</feature>
<dbReference type="SUPFAM" id="SSF52540">
    <property type="entry name" value="P-loop containing nucleoside triphosphate hydrolases"/>
    <property type="match status" value="1"/>
</dbReference>
<comment type="similarity">
    <text evidence="7">Belongs to the SMC family.</text>
</comment>
<dbReference type="GO" id="GO:0005694">
    <property type="term" value="C:chromosome"/>
    <property type="evidence" value="ECO:0007669"/>
    <property type="project" value="InterPro"/>
</dbReference>
<evidence type="ECO:0000256" key="2">
    <source>
        <dbReference type="ARBA" id="ARBA00022490"/>
    </source>
</evidence>
<dbReference type="InterPro" id="IPR003395">
    <property type="entry name" value="RecF/RecN/SMC_N"/>
</dbReference>
<feature type="binding site" evidence="7">
    <location>
        <begin position="33"/>
        <end position="40"/>
    </location>
    <ligand>
        <name>ATP</name>
        <dbReference type="ChEBI" id="CHEBI:30616"/>
    </ligand>
</feature>